<dbReference type="PANTHER" id="PTHR35307">
    <property type="entry name" value="PROTEIN, PUTATIVE-RELATED"/>
    <property type="match status" value="1"/>
</dbReference>
<name>A0AAW2WHI9_SESRA</name>
<evidence type="ECO:0000256" key="1">
    <source>
        <dbReference type="SAM" id="Phobius"/>
    </source>
</evidence>
<feature type="transmembrane region" description="Helical" evidence="1">
    <location>
        <begin position="212"/>
        <end position="231"/>
    </location>
</feature>
<dbReference type="EMBL" id="JACGWJ010000001">
    <property type="protein sequence ID" value="KAL0440978.1"/>
    <property type="molecule type" value="Genomic_DNA"/>
</dbReference>
<keyword evidence="1" id="KW-0812">Transmembrane</keyword>
<dbReference type="PANTHER" id="PTHR35307:SF3">
    <property type="entry name" value="DUF4220 DOMAIN-CONTAINING PROTEIN"/>
    <property type="match status" value="1"/>
</dbReference>
<keyword evidence="1" id="KW-0472">Membrane</keyword>
<gene>
    <name evidence="2" type="ORF">Sradi_0036700</name>
</gene>
<organism evidence="2">
    <name type="scientific">Sesamum radiatum</name>
    <name type="common">Black benniseed</name>
    <dbReference type="NCBI Taxonomy" id="300843"/>
    <lineage>
        <taxon>Eukaryota</taxon>
        <taxon>Viridiplantae</taxon>
        <taxon>Streptophyta</taxon>
        <taxon>Embryophyta</taxon>
        <taxon>Tracheophyta</taxon>
        <taxon>Spermatophyta</taxon>
        <taxon>Magnoliopsida</taxon>
        <taxon>eudicotyledons</taxon>
        <taxon>Gunneridae</taxon>
        <taxon>Pentapetalae</taxon>
        <taxon>asterids</taxon>
        <taxon>lamiids</taxon>
        <taxon>Lamiales</taxon>
        <taxon>Pedaliaceae</taxon>
        <taxon>Sesamum</taxon>
    </lineage>
</organism>
<feature type="transmembrane region" description="Helical" evidence="1">
    <location>
        <begin position="75"/>
        <end position="95"/>
    </location>
</feature>
<keyword evidence="1" id="KW-1133">Transmembrane helix</keyword>
<accession>A0AAW2WHI9</accession>
<dbReference type="AlphaFoldDB" id="A0AAW2WHI9"/>
<sequence length="566" mass="64020">MLLLFAILCSWSVAVPTARRYIESKYLHMHKIALDEGGESSTGKFSIEELRVIVKKYWVMAETGSPQFVMARSTISGTCGVMCLLLALGLGEAHVRLSLLYKAFGRTGSNYKWSIDWILIIQSTGVVLGSVAPLWRWFIAARFNICKTGQKSWSEKLKIEIYWTSRLVDWKEKPLSVQIRHHNCRKLLHDAKSLALNICIRVQILLVRVSKLVLLISSTCASAVFLCFHRIKKLNTYGTRALTDTRDLESGAEVELELSRYVLLLEGEAELPKKILTNICKEVDKLFQKGRSNRPKSLIDLLNMSGNFSGVREFDNNEVPSLHSQEPPNCWSLPVVTLTSIAISLPNIENHKVKRLLHGVSEGLSIVKLIEKTLDTNRELVSIRNAADVVWVGVELYKKWQDKDLQDTNLSCRKTNNETLQNLSNIAEKTVRDFVKDTGDFVMQDPLNWPVKVVAANSMYRITQTILLAHKDDNHLTVTEGHLFEQLSVMISDILAACLTNLARVITLKCHRNAIKDREESIRQAAVLLGESEEFLKFFSSVRFQTWSLERQLALKSGGPTMKPAL</sequence>
<reference evidence="2" key="2">
    <citation type="journal article" date="2024" name="Plant">
        <title>Genomic evolution and insights into agronomic trait innovations of Sesamum species.</title>
        <authorList>
            <person name="Miao H."/>
            <person name="Wang L."/>
            <person name="Qu L."/>
            <person name="Liu H."/>
            <person name="Sun Y."/>
            <person name="Le M."/>
            <person name="Wang Q."/>
            <person name="Wei S."/>
            <person name="Zheng Y."/>
            <person name="Lin W."/>
            <person name="Duan Y."/>
            <person name="Cao H."/>
            <person name="Xiong S."/>
            <person name="Wang X."/>
            <person name="Wei L."/>
            <person name="Li C."/>
            <person name="Ma Q."/>
            <person name="Ju M."/>
            <person name="Zhao R."/>
            <person name="Li G."/>
            <person name="Mu C."/>
            <person name="Tian Q."/>
            <person name="Mei H."/>
            <person name="Zhang T."/>
            <person name="Gao T."/>
            <person name="Zhang H."/>
        </authorList>
    </citation>
    <scope>NUCLEOTIDE SEQUENCE</scope>
    <source>
        <strain evidence="2">G02</strain>
    </source>
</reference>
<evidence type="ECO:0000313" key="2">
    <source>
        <dbReference type="EMBL" id="KAL0440978.1"/>
    </source>
</evidence>
<comment type="caution">
    <text evidence="2">The sequence shown here is derived from an EMBL/GenBank/DDBJ whole genome shotgun (WGS) entry which is preliminary data.</text>
</comment>
<proteinExistence type="predicted"/>
<protein>
    <submittedName>
        <fullName evidence="2">Uncharacterized protein</fullName>
    </submittedName>
</protein>
<reference evidence="2" key="1">
    <citation type="submission" date="2020-06" db="EMBL/GenBank/DDBJ databases">
        <authorList>
            <person name="Li T."/>
            <person name="Hu X."/>
            <person name="Zhang T."/>
            <person name="Song X."/>
            <person name="Zhang H."/>
            <person name="Dai N."/>
            <person name="Sheng W."/>
            <person name="Hou X."/>
            <person name="Wei L."/>
        </authorList>
    </citation>
    <scope>NUCLEOTIDE SEQUENCE</scope>
    <source>
        <strain evidence="2">G02</strain>
        <tissue evidence="2">Leaf</tissue>
    </source>
</reference>
<feature type="transmembrane region" description="Helical" evidence="1">
    <location>
        <begin position="115"/>
        <end position="135"/>
    </location>
</feature>